<evidence type="ECO:0000313" key="8">
    <source>
        <dbReference type="Proteomes" id="UP001152766"/>
    </source>
</evidence>
<comment type="caution">
    <text evidence="7">The sequence shown here is derived from an EMBL/GenBank/DDBJ whole genome shotgun (WGS) entry which is preliminary data.</text>
</comment>
<feature type="transmembrane region" description="Helical" evidence="5">
    <location>
        <begin position="306"/>
        <end position="327"/>
    </location>
</feature>
<feature type="domain" description="O-antigen ligase-related" evidence="6">
    <location>
        <begin position="268"/>
        <end position="418"/>
    </location>
</feature>
<proteinExistence type="predicted"/>
<accession>A0A9X4R3H7</accession>
<dbReference type="PANTHER" id="PTHR37422:SF23">
    <property type="entry name" value="TEICHURONIC ACID BIOSYNTHESIS PROTEIN TUAE"/>
    <property type="match status" value="1"/>
</dbReference>
<feature type="transmembrane region" description="Helical" evidence="5">
    <location>
        <begin position="170"/>
        <end position="186"/>
    </location>
</feature>
<name>A0A9X4R3H7_9BURK</name>
<dbReference type="Proteomes" id="UP001152766">
    <property type="component" value="Unassembled WGS sequence"/>
</dbReference>
<feature type="transmembrane region" description="Helical" evidence="5">
    <location>
        <begin position="29"/>
        <end position="53"/>
    </location>
</feature>
<dbReference type="PANTHER" id="PTHR37422">
    <property type="entry name" value="TEICHURONIC ACID BIOSYNTHESIS PROTEIN TUAE"/>
    <property type="match status" value="1"/>
</dbReference>
<keyword evidence="7" id="KW-0436">Ligase</keyword>
<dbReference type="EMBL" id="SGUG01000003">
    <property type="protein sequence ID" value="MDG0861435.1"/>
    <property type="molecule type" value="Genomic_DNA"/>
</dbReference>
<sequence length="492" mass="52697">MNMKLTLPWRKGVPELPSIHRQPARGAGAAAFVVPAFGLFFAIFFGLAAAVLPWQILVGMLSLPVLLLVGIAMPTVLFVAALLLLFGVMPEFIMGALPLGGATLRPAELVLIFCFVIVLTRSLLGGIDLWSLLRPLRWPLLMLGCGVVLGLVKGKLMAHNTLALADARQYVGWLALPVGLWFTVVYPDRLQRIVIGIALLAATLMILQFGLGVQLIFGFRGAENLSKDFSDVTRSAIGGGLFFLAYAAYRLFLHVCDGERWRWTALFGSLIAIGGIVASFNRAIWAGFAVGAFLLLILKPRTRHSAVLPVIVLFTFAGFGAASLFIAKPRAADALVERITSINEEGQRGSSLGFRFDENQQALEALRHSPLVGTGLGGEYKRVYRQLSTAGGFDIETSFIHNGYLSLWLKLGVFGLVLPAALLVVGWHLRTARFGSSQVVGTAGFASLVLLLVSMLTSADLSTSSGTAAVGCILALMLSARSGEEKKSSAEA</sequence>
<evidence type="ECO:0000256" key="1">
    <source>
        <dbReference type="ARBA" id="ARBA00004141"/>
    </source>
</evidence>
<dbReference type="RefSeq" id="WP_268147297.1">
    <property type="nucleotide sequence ID" value="NZ_JAPPUW010000002.1"/>
</dbReference>
<comment type="subcellular location">
    <subcellularLocation>
        <location evidence="1">Membrane</location>
        <topology evidence="1">Multi-pass membrane protein</topology>
    </subcellularLocation>
</comment>
<evidence type="ECO:0000259" key="6">
    <source>
        <dbReference type="Pfam" id="PF04932"/>
    </source>
</evidence>
<dbReference type="GO" id="GO:0016874">
    <property type="term" value="F:ligase activity"/>
    <property type="evidence" value="ECO:0007669"/>
    <property type="project" value="UniProtKB-KW"/>
</dbReference>
<feature type="transmembrane region" description="Helical" evidence="5">
    <location>
        <begin position="140"/>
        <end position="158"/>
    </location>
</feature>
<protein>
    <submittedName>
        <fullName evidence="7">O-antigen ligase domain-containing protein</fullName>
    </submittedName>
</protein>
<feature type="transmembrane region" description="Helical" evidence="5">
    <location>
        <begin position="65"/>
        <end position="89"/>
    </location>
</feature>
<gene>
    <name evidence="7" type="ORF">EXJ73_02965</name>
</gene>
<dbReference type="InterPro" id="IPR051533">
    <property type="entry name" value="WaaL-like"/>
</dbReference>
<keyword evidence="8" id="KW-1185">Reference proteome</keyword>
<dbReference type="AlphaFoldDB" id="A0A9X4R3H7"/>
<evidence type="ECO:0000256" key="3">
    <source>
        <dbReference type="ARBA" id="ARBA00022989"/>
    </source>
</evidence>
<feature type="transmembrane region" description="Helical" evidence="5">
    <location>
        <begin position="463"/>
        <end position="480"/>
    </location>
</feature>
<dbReference type="GO" id="GO:0016020">
    <property type="term" value="C:membrane"/>
    <property type="evidence" value="ECO:0007669"/>
    <property type="project" value="UniProtKB-SubCell"/>
</dbReference>
<dbReference type="InterPro" id="IPR007016">
    <property type="entry name" value="O-antigen_ligase-rel_domated"/>
</dbReference>
<organism evidence="7 8">
    <name type="scientific">Pelomonas aquatica</name>
    <dbReference type="NCBI Taxonomy" id="431058"/>
    <lineage>
        <taxon>Bacteria</taxon>
        <taxon>Pseudomonadati</taxon>
        <taxon>Pseudomonadota</taxon>
        <taxon>Betaproteobacteria</taxon>
        <taxon>Burkholderiales</taxon>
        <taxon>Sphaerotilaceae</taxon>
        <taxon>Roseateles</taxon>
    </lineage>
</organism>
<feature type="transmembrane region" description="Helical" evidence="5">
    <location>
        <begin position="109"/>
        <end position="133"/>
    </location>
</feature>
<evidence type="ECO:0000256" key="2">
    <source>
        <dbReference type="ARBA" id="ARBA00022692"/>
    </source>
</evidence>
<evidence type="ECO:0000256" key="4">
    <source>
        <dbReference type="ARBA" id="ARBA00023136"/>
    </source>
</evidence>
<keyword evidence="2 5" id="KW-0812">Transmembrane</keyword>
<evidence type="ECO:0000256" key="5">
    <source>
        <dbReference type="SAM" id="Phobius"/>
    </source>
</evidence>
<dbReference type="Pfam" id="PF04932">
    <property type="entry name" value="Wzy_C"/>
    <property type="match status" value="1"/>
</dbReference>
<keyword evidence="3 5" id="KW-1133">Transmembrane helix</keyword>
<feature type="transmembrane region" description="Helical" evidence="5">
    <location>
        <begin position="236"/>
        <end position="253"/>
    </location>
</feature>
<keyword evidence="4 5" id="KW-0472">Membrane</keyword>
<feature type="transmembrane region" description="Helical" evidence="5">
    <location>
        <begin position="193"/>
        <end position="216"/>
    </location>
</feature>
<evidence type="ECO:0000313" key="7">
    <source>
        <dbReference type="EMBL" id="MDG0861435.1"/>
    </source>
</evidence>
<feature type="transmembrane region" description="Helical" evidence="5">
    <location>
        <begin position="260"/>
        <end position="277"/>
    </location>
</feature>
<feature type="transmembrane region" description="Helical" evidence="5">
    <location>
        <begin position="407"/>
        <end position="427"/>
    </location>
</feature>
<feature type="transmembrane region" description="Helical" evidence="5">
    <location>
        <begin position="439"/>
        <end position="457"/>
    </location>
</feature>
<reference evidence="7" key="1">
    <citation type="submission" date="2019-02" db="EMBL/GenBank/DDBJ databases">
        <title>Draft genome of the type strain Pelomonas aquatica CCUG 52575T.</title>
        <authorList>
            <person name="Gomila M."/>
            <person name="Lalucat J."/>
        </authorList>
    </citation>
    <scope>NUCLEOTIDE SEQUENCE</scope>
    <source>
        <strain evidence="7">CCUG 52575</strain>
    </source>
</reference>